<evidence type="ECO:0000256" key="1">
    <source>
        <dbReference type="ARBA" id="ARBA00005964"/>
    </source>
</evidence>
<evidence type="ECO:0000259" key="5">
    <source>
        <dbReference type="Pfam" id="PF00135"/>
    </source>
</evidence>
<evidence type="ECO:0000256" key="3">
    <source>
        <dbReference type="RuleBase" id="RU361235"/>
    </source>
</evidence>
<gene>
    <name evidence="6" type="primary">pnbA</name>
    <name evidence="6" type="ORF">SMD11_5664</name>
</gene>
<evidence type="ECO:0000256" key="4">
    <source>
        <dbReference type="SAM" id="MobiDB-lite"/>
    </source>
</evidence>
<dbReference type="GO" id="GO:0016787">
    <property type="term" value="F:hydrolase activity"/>
    <property type="evidence" value="ECO:0007669"/>
    <property type="project" value="UniProtKB-KW"/>
</dbReference>
<dbReference type="OrthoDB" id="3199405at2"/>
<dbReference type="Proteomes" id="UP000195755">
    <property type="component" value="Chromosome"/>
</dbReference>
<dbReference type="PANTHER" id="PTHR11559">
    <property type="entry name" value="CARBOXYLESTERASE"/>
    <property type="match status" value="1"/>
</dbReference>
<dbReference type="RefSeq" id="WP_087929077.1">
    <property type="nucleotide sequence ID" value="NZ_CP021744.1"/>
</dbReference>
<dbReference type="InterPro" id="IPR002018">
    <property type="entry name" value="CarbesteraseB"/>
</dbReference>
<dbReference type="PROSITE" id="PS00122">
    <property type="entry name" value="CARBOXYLESTERASE_B_1"/>
    <property type="match status" value="1"/>
</dbReference>
<feature type="signal peptide" evidence="3">
    <location>
        <begin position="1"/>
        <end position="33"/>
    </location>
</feature>
<keyword evidence="3" id="KW-0732">Signal</keyword>
<evidence type="ECO:0000256" key="2">
    <source>
        <dbReference type="ARBA" id="ARBA00022801"/>
    </source>
</evidence>
<keyword evidence="2 3" id="KW-0378">Hydrolase</keyword>
<dbReference type="EMBL" id="CP021744">
    <property type="protein sequence ID" value="ARZ71243.1"/>
    <property type="molecule type" value="Genomic_DNA"/>
</dbReference>
<dbReference type="KEGG" id="salj:SMD11_5664"/>
<protein>
    <recommendedName>
        <fullName evidence="3">Carboxylic ester hydrolase</fullName>
        <ecNumber evidence="3">3.1.1.-</ecNumber>
    </recommendedName>
</protein>
<accession>A0A1Z2LAC5</accession>
<dbReference type="Pfam" id="PF00135">
    <property type="entry name" value="COesterase"/>
    <property type="match status" value="1"/>
</dbReference>
<dbReference type="SUPFAM" id="SSF53474">
    <property type="entry name" value="alpha/beta-Hydrolases"/>
    <property type="match status" value="1"/>
</dbReference>
<dbReference type="InterPro" id="IPR019826">
    <property type="entry name" value="Carboxylesterase_B_AS"/>
</dbReference>
<reference evidence="6 7" key="1">
    <citation type="submission" date="2017-06" db="EMBL/GenBank/DDBJ databases">
        <title>Streptomyces albireticuli Genome sequencing and assembly.</title>
        <authorList>
            <person name="Wang Y."/>
            <person name="Du B."/>
            <person name="Ding Y."/>
            <person name="Liu H."/>
            <person name="Hou Q."/>
            <person name="Liu K."/>
            <person name="Yao L."/>
            <person name="Wang C."/>
        </authorList>
    </citation>
    <scope>NUCLEOTIDE SEQUENCE [LARGE SCALE GENOMIC DNA]</scope>
    <source>
        <strain evidence="6 7">MDJK11</strain>
    </source>
</reference>
<feature type="chain" id="PRO_5011813501" description="Carboxylic ester hydrolase" evidence="3">
    <location>
        <begin position="34"/>
        <end position="555"/>
    </location>
</feature>
<dbReference type="Gene3D" id="3.40.50.1820">
    <property type="entry name" value="alpha/beta hydrolase"/>
    <property type="match status" value="1"/>
</dbReference>
<evidence type="ECO:0000313" key="7">
    <source>
        <dbReference type="Proteomes" id="UP000195755"/>
    </source>
</evidence>
<dbReference type="InterPro" id="IPR029058">
    <property type="entry name" value="AB_hydrolase_fold"/>
</dbReference>
<proteinExistence type="inferred from homology"/>
<dbReference type="InterPro" id="IPR050309">
    <property type="entry name" value="Type-B_Carboxylest/Lipase"/>
</dbReference>
<sequence length="555" mass="58193">MPEPRPPRRRGGALCALALALSALLTATVAAPAAGAPAHGRPAVRGPGEDRPVVTTDHGPVRGRSHGAYDTFEGIPFAAPPTGQLRWRDPRPAPPWREVRDAGAPGPQCLQFPALGSGPATGSEDCLTLNVTAPSAPSGRAKGRGRPVMVWLHGGGFMFGAGSPYRAERLAVQGDTVVVTLNYRLGVLGFFGHPELRGATNFGIADQRAALRWVKANAARFGGDPGRVTLFGESAGALSTCAHLTSPESAGLFHRAVLQSGSCMTGFPRGAILPSMPRYEPFVPRSRTEASGTAAAATLGCGRPGGTLGCLRRLGTDKLVTPELMQTFSLVSYGGGGLPLRPDRALEKGRFPRVPVVQGTTRDEMRLFLALTQSTSPIRDAREYRARIAYSFGTSAAAVEARYPLASYPSPGLAWAALLSDASFTCGALRADRALAARVPTYAYLFADADAPRLPDLPAVEGYPYGAAHGFELPYLFPMDTVPGFSPEQRALADRMTGYWTRFAATGDPNSPGAPGWPRFGGGASVLSLAPGAGGIKPVDAGAAHHCALWDRLAR</sequence>
<feature type="region of interest" description="Disordered" evidence="4">
    <location>
        <begin position="34"/>
        <end position="73"/>
    </location>
</feature>
<organism evidence="6 7">
    <name type="scientific">Streptomyces albireticuli</name>
    <dbReference type="NCBI Taxonomy" id="1940"/>
    <lineage>
        <taxon>Bacteria</taxon>
        <taxon>Bacillati</taxon>
        <taxon>Actinomycetota</taxon>
        <taxon>Actinomycetes</taxon>
        <taxon>Kitasatosporales</taxon>
        <taxon>Streptomycetaceae</taxon>
        <taxon>Streptomyces</taxon>
    </lineage>
</organism>
<dbReference type="EC" id="3.1.1.-" evidence="3"/>
<comment type="similarity">
    <text evidence="1 3">Belongs to the type-B carboxylesterase/lipase family.</text>
</comment>
<dbReference type="AlphaFoldDB" id="A0A1Z2LAC5"/>
<feature type="compositionally biased region" description="Low complexity" evidence="4">
    <location>
        <begin position="34"/>
        <end position="46"/>
    </location>
</feature>
<name>A0A1Z2LAC5_9ACTN</name>
<evidence type="ECO:0000313" key="6">
    <source>
        <dbReference type="EMBL" id="ARZ71243.1"/>
    </source>
</evidence>
<feature type="domain" description="Carboxylesterase type B" evidence="5">
    <location>
        <begin position="51"/>
        <end position="520"/>
    </location>
</feature>